<feature type="domain" description="SH3" evidence="4">
    <location>
        <begin position="157"/>
        <end position="214"/>
    </location>
</feature>
<dbReference type="InterPro" id="IPR001452">
    <property type="entry name" value="SH3_domain"/>
</dbReference>
<dbReference type="InterPro" id="IPR050384">
    <property type="entry name" value="Endophilin_SH3RF"/>
</dbReference>
<organism evidence="5 6">
    <name type="scientific">Lichtheimia ornata</name>
    <dbReference type="NCBI Taxonomy" id="688661"/>
    <lineage>
        <taxon>Eukaryota</taxon>
        <taxon>Fungi</taxon>
        <taxon>Fungi incertae sedis</taxon>
        <taxon>Mucoromycota</taxon>
        <taxon>Mucoromycotina</taxon>
        <taxon>Mucoromycetes</taxon>
        <taxon>Mucorales</taxon>
        <taxon>Lichtheimiaceae</taxon>
        <taxon>Lichtheimia</taxon>
    </lineage>
</organism>
<dbReference type="Proteomes" id="UP001234581">
    <property type="component" value="Unassembled WGS sequence"/>
</dbReference>
<evidence type="ECO:0000256" key="3">
    <source>
        <dbReference type="SAM" id="MobiDB-lite"/>
    </source>
</evidence>
<dbReference type="SUPFAM" id="SSF50044">
    <property type="entry name" value="SH3-domain"/>
    <property type="match status" value="1"/>
</dbReference>
<dbReference type="Gene3D" id="2.30.30.40">
    <property type="entry name" value="SH3 Domains"/>
    <property type="match status" value="1"/>
</dbReference>
<dbReference type="RefSeq" id="XP_058344180.1">
    <property type="nucleotide sequence ID" value="XM_058485030.1"/>
</dbReference>
<feature type="compositionally biased region" description="Basic and acidic residues" evidence="3">
    <location>
        <begin position="32"/>
        <end position="44"/>
    </location>
</feature>
<evidence type="ECO:0000259" key="4">
    <source>
        <dbReference type="PROSITE" id="PS50002"/>
    </source>
</evidence>
<dbReference type="AlphaFoldDB" id="A0AAD7V7B4"/>
<feature type="compositionally biased region" description="Low complexity" evidence="3">
    <location>
        <begin position="99"/>
        <end position="111"/>
    </location>
</feature>
<name>A0AAD7V7B4_9FUNG</name>
<dbReference type="GeneID" id="83212394"/>
<reference evidence="5 6" key="1">
    <citation type="submission" date="2023-03" db="EMBL/GenBank/DDBJ databases">
        <title>Genome sequence of Lichtheimia ornata CBS 291.66.</title>
        <authorList>
            <person name="Mohabir J.T."/>
            <person name="Shea T.P."/>
            <person name="Kurbessoian T."/>
            <person name="Berby B."/>
            <person name="Fontaine J."/>
            <person name="Livny J."/>
            <person name="Gnirke A."/>
            <person name="Stajich J.E."/>
            <person name="Cuomo C.A."/>
        </authorList>
    </citation>
    <scope>NUCLEOTIDE SEQUENCE [LARGE SCALE GENOMIC DNA]</scope>
    <source>
        <strain evidence="5">CBS 291.66</strain>
    </source>
</reference>
<keyword evidence="1 2" id="KW-0728">SH3 domain</keyword>
<dbReference type="PANTHER" id="PTHR14167">
    <property type="entry name" value="SH3 DOMAIN-CONTAINING"/>
    <property type="match status" value="1"/>
</dbReference>
<feature type="compositionally biased region" description="Polar residues" evidence="3">
    <location>
        <begin position="45"/>
        <end position="57"/>
    </location>
</feature>
<comment type="caution">
    <text evidence="5">The sequence shown here is derived from an EMBL/GenBank/DDBJ whole genome shotgun (WGS) entry which is preliminary data.</text>
</comment>
<evidence type="ECO:0000256" key="2">
    <source>
        <dbReference type="PROSITE-ProRule" id="PRU00192"/>
    </source>
</evidence>
<protein>
    <recommendedName>
        <fullName evidence="4">SH3 domain-containing protein</fullName>
    </recommendedName>
</protein>
<dbReference type="SMART" id="SM00326">
    <property type="entry name" value="SH3"/>
    <property type="match status" value="1"/>
</dbReference>
<sequence length="214" mass="23526">MSLSTAITLALLLKKFARKGGSISKRTFRSATKKDSSGDTRSDHTSAASSYTSQEKTSPTKDLDLIKPPSLRDYSAPPSPPPQSDDPIKDEPAVQEPPSSSTKSSNSVRTSHCTEQQEAAPFPVLIRDFAYPESSPLHYGQPVERRTSIVSLSSSEFNGCQARALYDFVPETEYEIGMKAGDVVWVQYRQCPGWLIADVEDDTGLIPETYVEFI</sequence>
<accession>A0AAD7V7B4</accession>
<gene>
    <name evidence="5" type="ORF">O0I10_004981</name>
</gene>
<proteinExistence type="predicted"/>
<dbReference type="EMBL" id="JARTCD010000019">
    <property type="protein sequence ID" value="KAJ8659267.1"/>
    <property type="molecule type" value="Genomic_DNA"/>
</dbReference>
<dbReference type="PANTHER" id="PTHR14167:SF116">
    <property type="entry name" value="CAP, ISOFORM AC"/>
    <property type="match status" value="1"/>
</dbReference>
<dbReference type="GO" id="GO:0005737">
    <property type="term" value="C:cytoplasm"/>
    <property type="evidence" value="ECO:0007669"/>
    <property type="project" value="TreeGrafter"/>
</dbReference>
<evidence type="ECO:0000256" key="1">
    <source>
        <dbReference type="ARBA" id="ARBA00022443"/>
    </source>
</evidence>
<dbReference type="InterPro" id="IPR036028">
    <property type="entry name" value="SH3-like_dom_sf"/>
</dbReference>
<evidence type="ECO:0000313" key="6">
    <source>
        <dbReference type="Proteomes" id="UP001234581"/>
    </source>
</evidence>
<feature type="region of interest" description="Disordered" evidence="3">
    <location>
        <begin position="23"/>
        <end position="116"/>
    </location>
</feature>
<dbReference type="PROSITE" id="PS50002">
    <property type="entry name" value="SH3"/>
    <property type="match status" value="1"/>
</dbReference>
<dbReference type="Pfam" id="PF00018">
    <property type="entry name" value="SH3_1"/>
    <property type="match status" value="1"/>
</dbReference>
<evidence type="ECO:0000313" key="5">
    <source>
        <dbReference type="EMBL" id="KAJ8659267.1"/>
    </source>
</evidence>
<keyword evidence="6" id="KW-1185">Reference proteome</keyword>